<feature type="domain" description="Nucleoside transporter/FeoB GTPase Gate" evidence="2">
    <location>
        <begin position="42"/>
        <end position="141"/>
    </location>
</feature>
<evidence type="ECO:0000256" key="1">
    <source>
        <dbReference type="SAM" id="Phobius"/>
    </source>
</evidence>
<organism evidence="3 4">
    <name type="scientific">Massiliimalia timonensis</name>
    <dbReference type="NCBI Taxonomy" id="1987501"/>
    <lineage>
        <taxon>Bacteria</taxon>
        <taxon>Bacillati</taxon>
        <taxon>Bacillota</taxon>
        <taxon>Clostridia</taxon>
        <taxon>Eubacteriales</taxon>
        <taxon>Oscillospiraceae</taxon>
        <taxon>Massiliimalia</taxon>
    </lineage>
</organism>
<feature type="transmembrane region" description="Helical" evidence="1">
    <location>
        <begin position="147"/>
        <end position="171"/>
    </location>
</feature>
<proteinExistence type="predicted"/>
<keyword evidence="1" id="KW-1133">Transmembrane helix</keyword>
<dbReference type="EMBL" id="JACRTL010000003">
    <property type="protein sequence ID" value="MBC8610869.1"/>
    <property type="molecule type" value="Genomic_DNA"/>
</dbReference>
<reference evidence="3" key="1">
    <citation type="submission" date="2020-08" db="EMBL/GenBank/DDBJ databases">
        <title>Genome public.</title>
        <authorList>
            <person name="Liu C."/>
            <person name="Sun Q."/>
        </authorList>
    </citation>
    <scope>NUCLEOTIDE SEQUENCE</scope>
    <source>
        <strain evidence="3">NSJ-15</strain>
    </source>
</reference>
<keyword evidence="1" id="KW-0812">Transmembrane</keyword>
<dbReference type="Proteomes" id="UP000632659">
    <property type="component" value="Unassembled WGS sequence"/>
</dbReference>
<evidence type="ECO:0000313" key="4">
    <source>
        <dbReference type="Proteomes" id="UP000632659"/>
    </source>
</evidence>
<sequence length="172" mass="18349">MNLSSYIIPCVIAFLLCYGLFKKVPVFDCFIQGAKEGIQVSIQILPALVALMTCVGMFKASGALDILTDLFAPLVSAAGMPKEVVPLALLRPISGSGSLVIFEDLLKTYGADSLIGNIASVMQGSTETTFYTIAVYFSAAQITRTRYTVFCALSADCASFILSGVFARIFLS</sequence>
<dbReference type="OrthoDB" id="9805623at2"/>
<dbReference type="GO" id="GO:0005886">
    <property type="term" value="C:plasma membrane"/>
    <property type="evidence" value="ECO:0007669"/>
    <property type="project" value="TreeGrafter"/>
</dbReference>
<accession>A0A8J6TQ84</accession>
<comment type="caution">
    <text evidence="3">The sequence shown here is derived from an EMBL/GenBank/DDBJ whole genome shotgun (WGS) entry which is preliminary data.</text>
</comment>
<keyword evidence="1" id="KW-0472">Membrane</keyword>
<keyword evidence="4" id="KW-1185">Reference proteome</keyword>
<dbReference type="AlphaFoldDB" id="A0A8J6TQ84"/>
<gene>
    <name evidence="3" type="ORF">H8702_06995</name>
</gene>
<dbReference type="PANTHER" id="PTHR35793:SF2">
    <property type="entry name" value="INNER MEMBRANE PROTEIN YJIG"/>
    <property type="match status" value="1"/>
</dbReference>
<evidence type="ECO:0000259" key="2">
    <source>
        <dbReference type="Pfam" id="PF07670"/>
    </source>
</evidence>
<evidence type="ECO:0000313" key="3">
    <source>
        <dbReference type="EMBL" id="MBC8610869.1"/>
    </source>
</evidence>
<dbReference type="InterPro" id="IPR011642">
    <property type="entry name" value="Gate_dom"/>
</dbReference>
<dbReference type="PANTHER" id="PTHR35793">
    <property type="entry name" value="INNER MEMBRANE PROTEIN YJIG"/>
    <property type="match status" value="1"/>
</dbReference>
<feature type="transmembrane region" description="Helical" evidence="1">
    <location>
        <begin position="6"/>
        <end position="21"/>
    </location>
</feature>
<dbReference type="InterPro" id="IPR052549">
    <property type="entry name" value="SpmB"/>
</dbReference>
<feature type="transmembrane region" description="Helical" evidence="1">
    <location>
        <begin position="42"/>
        <end position="64"/>
    </location>
</feature>
<dbReference type="Pfam" id="PF07670">
    <property type="entry name" value="Gate"/>
    <property type="match status" value="1"/>
</dbReference>
<protein>
    <submittedName>
        <fullName evidence="3">Spore maturation protein</fullName>
    </submittedName>
</protein>
<name>A0A8J6TQ84_9FIRM</name>
<dbReference type="RefSeq" id="WP_093989185.1">
    <property type="nucleotide sequence ID" value="NZ_FYDD01000004.1"/>
</dbReference>